<name>A0A0C3GNV6_PILCF</name>
<dbReference type="EMBL" id="KN832970">
    <property type="protein sequence ID" value="KIM92221.1"/>
    <property type="molecule type" value="Genomic_DNA"/>
</dbReference>
<evidence type="ECO:0000313" key="1">
    <source>
        <dbReference type="EMBL" id="KIM92221.1"/>
    </source>
</evidence>
<reference evidence="1 2" key="1">
    <citation type="submission" date="2014-04" db="EMBL/GenBank/DDBJ databases">
        <authorList>
            <consortium name="DOE Joint Genome Institute"/>
            <person name="Kuo A."/>
            <person name="Tarkka M."/>
            <person name="Buscot F."/>
            <person name="Kohler A."/>
            <person name="Nagy L.G."/>
            <person name="Floudas D."/>
            <person name="Copeland A."/>
            <person name="Barry K.W."/>
            <person name="Cichocki N."/>
            <person name="Veneault-Fourrey C."/>
            <person name="LaButti K."/>
            <person name="Lindquist E.A."/>
            <person name="Lipzen A."/>
            <person name="Lundell T."/>
            <person name="Morin E."/>
            <person name="Murat C."/>
            <person name="Sun H."/>
            <person name="Tunlid A."/>
            <person name="Henrissat B."/>
            <person name="Grigoriev I.V."/>
            <person name="Hibbett D.S."/>
            <person name="Martin F."/>
            <person name="Nordberg H.P."/>
            <person name="Cantor M.N."/>
            <person name="Hua S.X."/>
        </authorList>
    </citation>
    <scope>NUCLEOTIDE SEQUENCE [LARGE SCALE GENOMIC DNA]</scope>
    <source>
        <strain evidence="1 2">F 1598</strain>
    </source>
</reference>
<sequence>MQLRPFCHRLIIYQIQGPPPGGQKIQPTHWYTTSDDTVADKRVTRAYVILPFFRRINTIPICPQYKGQGTFPKPSLTVLEDYSPRVPDPTPPALLPGVWWLSSMNRQCHLFLSSVNNLTHLPKRMLKTAFFPSCRNENIACHYMLHLEFHFSDD</sequence>
<accession>A0A0C3GNV6</accession>
<dbReference type="HOGENOM" id="CLU_1704906_0_0_1"/>
<gene>
    <name evidence="1" type="ORF">PILCRDRAFT_115624</name>
</gene>
<organism evidence="1 2">
    <name type="scientific">Piloderma croceum (strain F 1598)</name>
    <dbReference type="NCBI Taxonomy" id="765440"/>
    <lineage>
        <taxon>Eukaryota</taxon>
        <taxon>Fungi</taxon>
        <taxon>Dikarya</taxon>
        <taxon>Basidiomycota</taxon>
        <taxon>Agaricomycotina</taxon>
        <taxon>Agaricomycetes</taxon>
        <taxon>Agaricomycetidae</taxon>
        <taxon>Atheliales</taxon>
        <taxon>Atheliaceae</taxon>
        <taxon>Piloderma</taxon>
    </lineage>
</organism>
<protein>
    <submittedName>
        <fullName evidence="1">Uncharacterized protein</fullName>
    </submittedName>
</protein>
<dbReference type="InParanoid" id="A0A0C3GNV6"/>
<dbReference type="Proteomes" id="UP000054166">
    <property type="component" value="Unassembled WGS sequence"/>
</dbReference>
<proteinExistence type="predicted"/>
<keyword evidence="2" id="KW-1185">Reference proteome</keyword>
<dbReference type="AlphaFoldDB" id="A0A0C3GNV6"/>
<evidence type="ECO:0000313" key="2">
    <source>
        <dbReference type="Proteomes" id="UP000054166"/>
    </source>
</evidence>
<reference evidence="2" key="2">
    <citation type="submission" date="2015-01" db="EMBL/GenBank/DDBJ databases">
        <title>Evolutionary Origins and Diversification of the Mycorrhizal Mutualists.</title>
        <authorList>
            <consortium name="DOE Joint Genome Institute"/>
            <consortium name="Mycorrhizal Genomics Consortium"/>
            <person name="Kohler A."/>
            <person name="Kuo A."/>
            <person name="Nagy L.G."/>
            <person name="Floudas D."/>
            <person name="Copeland A."/>
            <person name="Barry K.W."/>
            <person name="Cichocki N."/>
            <person name="Veneault-Fourrey C."/>
            <person name="LaButti K."/>
            <person name="Lindquist E.A."/>
            <person name="Lipzen A."/>
            <person name="Lundell T."/>
            <person name="Morin E."/>
            <person name="Murat C."/>
            <person name="Riley R."/>
            <person name="Ohm R."/>
            <person name="Sun H."/>
            <person name="Tunlid A."/>
            <person name="Henrissat B."/>
            <person name="Grigoriev I.V."/>
            <person name="Hibbett D.S."/>
            <person name="Martin F."/>
        </authorList>
    </citation>
    <scope>NUCLEOTIDE SEQUENCE [LARGE SCALE GENOMIC DNA]</scope>
    <source>
        <strain evidence="2">F 1598</strain>
    </source>
</reference>